<dbReference type="PROSITE" id="PS51257">
    <property type="entry name" value="PROKAR_LIPOPROTEIN"/>
    <property type="match status" value="1"/>
</dbReference>
<accession>A0A2S7IKK6</accession>
<evidence type="ECO:0000313" key="1">
    <source>
        <dbReference type="EMBL" id="PQA58252.1"/>
    </source>
</evidence>
<dbReference type="EMBL" id="PTRA01000001">
    <property type="protein sequence ID" value="PQA58252.1"/>
    <property type="molecule type" value="Genomic_DNA"/>
</dbReference>
<proteinExistence type="predicted"/>
<dbReference type="RefSeq" id="WP_104709481.1">
    <property type="nucleotide sequence ID" value="NZ_PTRA01000001.1"/>
</dbReference>
<organism evidence="1 2">
    <name type="scientific">Siphonobacter curvatus</name>
    <dbReference type="NCBI Taxonomy" id="2094562"/>
    <lineage>
        <taxon>Bacteria</taxon>
        <taxon>Pseudomonadati</taxon>
        <taxon>Bacteroidota</taxon>
        <taxon>Cytophagia</taxon>
        <taxon>Cytophagales</taxon>
        <taxon>Cytophagaceae</taxon>
        <taxon>Siphonobacter</taxon>
    </lineage>
</organism>
<dbReference type="OrthoDB" id="794757at2"/>
<dbReference type="AlphaFoldDB" id="A0A2S7IKK6"/>
<reference evidence="2" key="1">
    <citation type="submission" date="2018-02" db="EMBL/GenBank/DDBJ databases">
        <title>Genome sequencing of Solimonas sp. HR-BB.</title>
        <authorList>
            <person name="Lee Y."/>
            <person name="Jeon C.O."/>
        </authorList>
    </citation>
    <scope>NUCLEOTIDE SEQUENCE [LARGE SCALE GENOMIC DNA]</scope>
    <source>
        <strain evidence="2">HR-U</strain>
    </source>
</reference>
<dbReference type="Proteomes" id="UP000239590">
    <property type="component" value="Unassembled WGS sequence"/>
</dbReference>
<gene>
    <name evidence="1" type="ORF">C5O19_00810</name>
</gene>
<sequence length="180" mass="20926">MKKLVYLLPLVFFACQSPQRSDNFKAPYYDLKGYIDAQIISLSRTKPLVRKDVIVNEENETLITQKIDWSKELELFTQADINKPSFTQSYFVDTLSTHTISYRLRKGENLPVQYMEVITDDQGKLEKIKATLLDKNYLFESERILTLESKNGRLAAYQIEGFQQLFIGEPKPFKVMAIVQ</sequence>
<protein>
    <submittedName>
        <fullName evidence="1">Uncharacterized protein</fullName>
    </submittedName>
</protein>
<keyword evidence="2" id="KW-1185">Reference proteome</keyword>
<comment type="caution">
    <text evidence="1">The sequence shown here is derived from an EMBL/GenBank/DDBJ whole genome shotgun (WGS) entry which is preliminary data.</text>
</comment>
<evidence type="ECO:0000313" key="2">
    <source>
        <dbReference type="Proteomes" id="UP000239590"/>
    </source>
</evidence>
<name>A0A2S7IKK6_9BACT</name>